<dbReference type="AlphaFoldDB" id="A0A0L0EYM2"/>
<gene>
    <name evidence="1" type="ORF">SARC_17972</name>
</gene>
<dbReference type="Proteomes" id="UP000054560">
    <property type="component" value="Unassembled WGS sequence"/>
</dbReference>
<proteinExistence type="predicted"/>
<evidence type="ECO:0000313" key="2">
    <source>
        <dbReference type="Proteomes" id="UP000054560"/>
    </source>
</evidence>
<sequence>MDRRYRTTVEHGANAVQPRKQYDECTTKDRRAERTTDYIVNTEVNVHNRRFTMCAIETGRSQ</sequence>
<feature type="non-terminal residue" evidence="1">
    <location>
        <position position="62"/>
    </location>
</feature>
<name>A0A0L0EYM2_9EUKA</name>
<dbReference type="EMBL" id="KQ254619">
    <property type="protein sequence ID" value="KNC69521.1"/>
    <property type="molecule type" value="Genomic_DNA"/>
</dbReference>
<accession>A0A0L0EYM2</accession>
<protein>
    <submittedName>
        <fullName evidence="1">Uncharacterized protein</fullName>
    </submittedName>
</protein>
<organism evidence="1 2">
    <name type="scientific">Sphaeroforma arctica JP610</name>
    <dbReference type="NCBI Taxonomy" id="667725"/>
    <lineage>
        <taxon>Eukaryota</taxon>
        <taxon>Ichthyosporea</taxon>
        <taxon>Ichthyophonida</taxon>
        <taxon>Sphaeroforma</taxon>
    </lineage>
</organism>
<dbReference type="RefSeq" id="XP_014143423.1">
    <property type="nucleotide sequence ID" value="XM_014287948.1"/>
</dbReference>
<reference evidence="1 2" key="1">
    <citation type="submission" date="2011-02" db="EMBL/GenBank/DDBJ databases">
        <title>The Genome Sequence of Sphaeroforma arctica JP610.</title>
        <authorList>
            <consortium name="The Broad Institute Genome Sequencing Platform"/>
            <person name="Russ C."/>
            <person name="Cuomo C."/>
            <person name="Young S.K."/>
            <person name="Zeng Q."/>
            <person name="Gargeya S."/>
            <person name="Alvarado L."/>
            <person name="Berlin A."/>
            <person name="Chapman S.B."/>
            <person name="Chen Z."/>
            <person name="Freedman E."/>
            <person name="Gellesch M."/>
            <person name="Goldberg J."/>
            <person name="Griggs A."/>
            <person name="Gujja S."/>
            <person name="Heilman E."/>
            <person name="Heiman D."/>
            <person name="Howarth C."/>
            <person name="Mehta T."/>
            <person name="Neiman D."/>
            <person name="Pearson M."/>
            <person name="Roberts A."/>
            <person name="Saif S."/>
            <person name="Shea T."/>
            <person name="Shenoy N."/>
            <person name="Sisk P."/>
            <person name="Stolte C."/>
            <person name="Sykes S."/>
            <person name="White J."/>
            <person name="Yandava C."/>
            <person name="Burger G."/>
            <person name="Gray M.W."/>
            <person name="Holland P.W.H."/>
            <person name="King N."/>
            <person name="Lang F.B.F."/>
            <person name="Roger A.J."/>
            <person name="Ruiz-Trillo I."/>
            <person name="Haas B."/>
            <person name="Nusbaum C."/>
            <person name="Birren B."/>
        </authorList>
    </citation>
    <scope>NUCLEOTIDE SEQUENCE [LARGE SCALE GENOMIC DNA]</scope>
    <source>
        <strain evidence="1 2">JP610</strain>
    </source>
</reference>
<dbReference type="GeneID" id="25918476"/>
<keyword evidence="2" id="KW-1185">Reference proteome</keyword>
<evidence type="ECO:0000313" key="1">
    <source>
        <dbReference type="EMBL" id="KNC69521.1"/>
    </source>
</evidence>